<dbReference type="Pfam" id="PF01266">
    <property type="entry name" value="DAO"/>
    <property type="match status" value="1"/>
</dbReference>
<comment type="catalytic activity">
    <reaction evidence="4">
        <text>glycine + O2 + H2O = glyoxylate + H2O2 + NH4(+)</text>
        <dbReference type="Rhea" id="RHEA:11532"/>
        <dbReference type="ChEBI" id="CHEBI:15377"/>
        <dbReference type="ChEBI" id="CHEBI:15379"/>
        <dbReference type="ChEBI" id="CHEBI:16240"/>
        <dbReference type="ChEBI" id="CHEBI:28938"/>
        <dbReference type="ChEBI" id="CHEBI:36655"/>
        <dbReference type="ChEBI" id="CHEBI:57305"/>
        <dbReference type="EC" id="1.4.3.19"/>
    </reaction>
</comment>
<organism evidence="7 8">
    <name type="scientific">Cohnella luojiensis</name>
    <dbReference type="NCBI Taxonomy" id="652876"/>
    <lineage>
        <taxon>Bacteria</taxon>
        <taxon>Bacillati</taxon>
        <taxon>Bacillota</taxon>
        <taxon>Bacilli</taxon>
        <taxon>Bacillales</taxon>
        <taxon>Paenibacillaceae</taxon>
        <taxon>Cohnella</taxon>
    </lineage>
</organism>
<dbReference type="Gene3D" id="3.30.9.10">
    <property type="entry name" value="D-Amino Acid Oxidase, subunit A, domain 2"/>
    <property type="match status" value="1"/>
</dbReference>
<keyword evidence="3 7" id="KW-0560">Oxidoreductase</keyword>
<dbReference type="GO" id="GO:0009229">
    <property type="term" value="P:thiamine diphosphate biosynthetic process"/>
    <property type="evidence" value="ECO:0007669"/>
    <property type="project" value="UniProtKB-UniPathway"/>
</dbReference>
<name>A0A4Y8M4X2_9BACL</name>
<evidence type="ECO:0000256" key="5">
    <source>
        <dbReference type="ARBA" id="ARBA00050018"/>
    </source>
</evidence>
<dbReference type="InterPro" id="IPR006076">
    <property type="entry name" value="FAD-dep_OxRdtase"/>
</dbReference>
<comment type="pathway">
    <text evidence="1">Cofactor biosynthesis; thiamine diphosphate biosynthesis.</text>
</comment>
<dbReference type="EMBL" id="SOMN01000007">
    <property type="protein sequence ID" value="TFE28101.1"/>
    <property type="molecule type" value="Genomic_DNA"/>
</dbReference>
<dbReference type="GO" id="GO:0005737">
    <property type="term" value="C:cytoplasm"/>
    <property type="evidence" value="ECO:0007669"/>
    <property type="project" value="TreeGrafter"/>
</dbReference>
<dbReference type="GO" id="GO:0050660">
    <property type="term" value="F:flavin adenine dinucleotide binding"/>
    <property type="evidence" value="ECO:0007669"/>
    <property type="project" value="InterPro"/>
</dbReference>
<keyword evidence="8" id="KW-1185">Reference proteome</keyword>
<dbReference type="InterPro" id="IPR036188">
    <property type="entry name" value="FAD/NAD-bd_sf"/>
</dbReference>
<evidence type="ECO:0000256" key="2">
    <source>
        <dbReference type="ARBA" id="ARBA00022977"/>
    </source>
</evidence>
<protein>
    <recommendedName>
        <fullName evidence="5">glycine oxidase</fullName>
        <ecNumber evidence="5">1.4.3.19</ecNumber>
    </recommendedName>
</protein>
<keyword evidence="2" id="KW-0784">Thiamine biosynthesis</keyword>
<evidence type="ECO:0000313" key="7">
    <source>
        <dbReference type="EMBL" id="TFE28101.1"/>
    </source>
</evidence>
<comment type="caution">
    <text evidence="7">The sequence shown here is derived from an EMBL/GenBank/DDBJ whole genome shotgun (WGS) entry which is preliminary data.</text>
</comment>
<dbReference type="InterPro" id="IPR012727">
    <property type="entry name" value="Gly_oxidase_ThiO"/>
</dbReference>
<dbReference type="NCBIfam" id="TIGR02352">
    <property type="entry name" value="thiamin_ThiO"/>
    <property type="match status" value="1"/>
</dbReference>
<dbReference type="RefSeq" id="WP_135151611.1">
    <property type="nucleotide sequence ID" value="NZ_SOMN01000007.1"/>
</dbReference>
<dbReference type="SUPFAM" id="SSF54373">
    <property type="entry name" value="FAD-linked reductases, C-terminal domain"/>
    <property type="match status" value="1"/>
</dbReference>
<dbReference type="UniPathway" id="UPA00060"/>
<dbReference type="AlphaFoldDB" id="A0A4Y8M4X2"/>
<evidence type="ECO:0000256" key="1">
    <source>
        <dbReference type="ARBA" id="ARBA00004948"/>
    </source>
</evidence>
<evidence type="ECO:0000313" key="8">
    <source>
        <dbReference type="Proteomes" id="UP000297900"/>
    </source>
</evidence>
<dbReference type="PANTHER" id="PTHR13847">
    <property type="entry name" value="SARCOSINE DEHYDROGENASE-RELATED"/>
    <property type="match status" value="1"/>
</dbReference>
<dbReference type="EC" id="1.4.3.19" evidence="5"/>
<dbReference type="OrthoDB" id="9794226at2"/>
<dbReference type="Gene3D" id="3.50.50.60">
    <property type="entry name" value="FAD/NAD(P)-binding domain"/>
    <property type="match status" value="1"/>
</dbReference>
<evidence type="ECO:0000259" key="6">
    <source>
        <dbReference type="Pfam" id="PF01266"/>
    </source>
</evidence>
<dbReference type="GO" id="GO:0043799">
    <property type="term" value="F:glycine oxidase activity"/>
    <property type="evidence" value="ECO:0007669"/>
    <property type="project" value="UniProtKB-EC"/>
</dbReference>
<dbReference type="Proteomes" id="UP000297900">
    <property type="component" value="Unassembled WGS sequence"/>
</dbReference>
<evidence type="ECO:0000256" key="4">
    <source>
        <dbReference type="ARBA" id="ARBA00049872"/>
    </source>
</evidence>
<dbReference type="PANTHER" id="PTHR13847:SF289">
    <property type="entry name" value="GLYCINE OXIDASE"/>
    <property type="match status" value="1"/>
</dbReference>
<dbReference type="SUPFAM" id="SSF51905">
    <property type="entry name" value="FAD/NAD(P)-binding domain"/>
    <property type="match status" value="1"/>
</dbReference>
<gene>
    <name evidence="7" type="primary">thiO</name>
    <name evidence="7" type="ORF">E2980_07725</name>
</gene>
<feature type="domain" description="FAD dependent oxidoreductase" evidence="6">
    <location>
        <begin position="5"/>
        <end position="352"/>
    </location>
</feature>
<accession>A0A4Y8M4X2</accession>
<dbReference type="GO" id="GO:0009228">
    <property type="term" value="P:thiamine biosynthetic process"/>
    <property type="evidence" value="ECO:0007669"/>
    <property type="project" value="UniProtKB-KW"/>
</dbReference>
<sequence length="379" mass="41004">MAESVLVIGGGIIGLSCAWEAAKRGFRVTILEKDTFGGQASGAAAGMLAPFSENTESPDPFFRLCLDSFFLYPSWVHEVEEASGRRVELCRSGSLNVAFHEADLLPMHTRLAWQQTYGVPCEMLSELELRRLEPELSQQAIGALYCPGESHVFAPLLVDALMEVCSKVGVRLIPHAGQLTKLEAGASSGVSVTMTDAGSWHADRVVVCTGAWSGLLEKWFPLTLPVHPIRGQICSFDGTLGDIRHMVFSSQAYWVGKNDGSLVCGASEDVAGFDRSVTERGINRLTKWSGRVFPFLQGSPPQRSWAGLRPATRDGWPLIGCVPGITEVILASGHYRNGILLSPVTAAMVGDLLEGKAESYNNAFRVDRFSRTAERTGSG</sequence>
<proteinExistence type="predicted"/>
<reference evidence="7 8" key="1">
    <citation type="submission" date="2019-03" db="EMBL/GenBank/DDBJ databases">
        <title>Cohnella endophytica sp. nov., a novel endophytic bacterium isolated from bark of Sonneratia apetala.</title>
        <authorList>
            <person name="Tuo L."/>
        </authorList>
    </citation>
    <scope>NUCLEOTIDE SEQUENCE [LARGE SCALE GENOMIC DNA]</scope>
    <source>
        <strain evidence="7 8">CCTCC AB 208254</strain>
    </source>
</reference>
<evidence type="ECO:0000256" key="3">
    <source>
        <dbReference type="ARBA" id="ARBA00023002"/>
    </source>
</evidence>